<dbReference type="Proteomes" id="UP000243077">
    <property type="component" value="Chromosome"/>
</dbReference>
<name>A0A2L2BN21_9MICO</name>
<proteinExistence type="predicted"/>
<accession>A0A2L2BN21</accession>
<evidence type="ECO:0000259" key="1">
    <source>
        <dbReference type="Pfam" id="PF01909"/>
    </source>
</evidence>
<dbReference type="InterPro" id="IPR002934">
    <property type="entry name" value="Polymerase_NTP_transf_dom"/>
</dbReference>
<dbReference type="EMBL" id="CP026923">
    <property type="protein sequence ID" value="AVG23065.1"/>
    <property type="molecule type" value="Genomic_DNA"/>
</dbReference>
<keyword evidence="2" id="KW-0808">Transferase</keyword>
<dbReference type="GO" id="GO:0016779">
    <property type="term" value="F:nucleotidyltransferase activity"/>
    <property type="evidence" value="ECO:0007669"/>
    <property type="project" value="InterPro"/>
</dbReference>
<feature type="domain" description="Polymerase nucleotidyl transferase" evidence="1">
    <location>
        <begin position="102"/>
        <end position="138"/>
    </location>
</feature>
<keyword evidence="3" id="KW-1185">Reference proteome</keyword>
<gene>
    <name evidence="2" type="ORF">C3B54_1158</name>
</gene>
<dbReference type="InterPro" id="IPR043519">
    <property type="entry name" value="NT_sf"/>
</dbReference>
<sequence length="205" mass="22731">MILKKPFLSVTPSLDGDVLARVARATDWLSVPQIHALLPERSDEGIRKTLTRLVQHGLLLEKVFGRSRVFSLNRDHLLASAVVEIAEAQECFLDRLVQRCASWDSPPVFAALFGSAARGEMTPESDIDLFIVEPINADDDTFSEQVDVLCAEASRWTGNDVQALVIPEKSLTGAKDLEPVLSDIEREGLFFVGARRDFSSSIEHR</sequence>
<organism evidence="2 3">
    <name type="scientific">Pontimonas salivibrio</name>
    <dbReference type="NCBI Taxonomy" id="1159327"/>
    <lineage>
        <taxon>Bacteria</taxon>
        <taxon>Bacillati</taxon>
        <taxon>Actinomycetota</taxon>
        <taxon>Actinomycetes</taxon>
        <taxon>Micrococcales</taxon>
        <taxon>Microbacteriaceae</taxon>
        <taxon>Pontimonas</taxon>
    </lineage>
</organism>
<dbReference type="Gene3D" id="3.30.460.10">
    <property type="entry name" value="Beta Polymerase, domain 2"/>
    <property type="match status" value="1"/>
</dbReference>
<evidence type="ECO:0000313" key="2">
    <source>
        <dbReference type="EMBL" id="AVG23065.1"/>
    </source>
</evidence>
<dbReference type="OrthoDB" id="3826063at2"/>
<dbReference type="RefSeq" id="WP_158665438.1">
    <property type="nucleotide sequence ID" value="NZ_CP026923.1"/>
</dbReference>
<dbReference type="KEGG" id="psai:C3B54_1158"/>
<dbReference type="CDD" id="cd05403">
    <property type="entry name" value="NT_KNTase_like"/>
    <property type="match status" value="1"/>
</dbReference>
<reference evidence="2 3" key="1">
    <citation type="submission" date="2018-02" db="EMBL/GenBank/DDBJ databases">
        <title>Complete genome of the streamlined marine actinobacterium Pontimonas salivibrio CL-TW6 adapted to coastal planktonic lifestype.</title>
        <authorList>
            <person name="Cho B.C."/>
            <person name="Hardies S.C."/>
            <person name="Jang G.I."/>
            <person name="Hwang C.Y."/>
        </authorList>
    </citation>
    <scope>NUCLEOTIDE SEQUENCE [LARGE SCALE GENOMIC DNA]</scope>
    <source>
        <strain evidence="2 3">CL-TW6</strain>
    </source>
</reference>
<dbReference type="Pfam" id="PF01909">
    <property type="entry name" value="NTP_transf_2"/>
    <property type="match status" value="1"/>
</dbReference>
<protein>
    <submittedName>
        <fullName evidence="2">Nucleotidyltransferase and HTH domain-containing protein</fullName>
    </submittedName>
</protein>
<dbReference type="SUPFAM" id="SSF81301">
    <property type="entry name" value="Nucleotidyltransferase"/>
    <property type="match status" value="1"/>
</dbReference>
<evidence type="ECO:0000313" key="3">
    <source>
        <dbReference type="Proteomes" id="UP000243077"/>
    </source>
</evidence>
<dbReference type="AlphaFoldDB" id="A0A2L2BN21"/>